<organism evidence="1 2">
    <name type="scientific">Potamilus streckersoni</name>
    <dbReference type="NCBI Taxonomy" id="2493646"/>
    <lineage>
        <taxon>Eukaryota</taxon>
        <taxon>Metazoa</taxon>
        <taxon>Spiralia</taxon>
        <taxon>Lophotrochozoa</taxon>
        <taxon>Mollusca</taxon>
        <taxon>Bivalvia</taxon>
        <taxon>Autobranchia</taxon>
        <taxon>Heteroconchia</taxon>
        <taxon>Palaeoheterodonta</taxon>
        <taxon>Unionida</taxon>
        <taxon>Unionoidea</taxon>
        <taxon>Unionidae</taxon>
        <taxon>Ambleminae</taxon>
        <taxon>Lampsilini</taxon>
        <taxon>Potamilus</taxon>
    </lineage>
</organism>
<protein>
    <submittedName>
        <fullName evidence="1">Uncharacterized protein</fullName>
    </submittedName>
</protein>
<dbReference type="AlphaFoldDB" id="A0AAE0RQ43"/>
<dbReference type="EMBL" id="JAEAOA010001578">
    <property type="protein sequence ID" value="KAK3577549.1"/>
    <property type="molecule type" value="Genomic_DNA"/>
</dbReference>
<dbReference type="Proteomes" id="UP001195483">
    <property type="component" value="Unassembled WGS sequence"/>
</dbReference>
<keyword evidence="2" id="KW-1185">Reference proteome</keyword>
<reference evidence="1" key="3">
    <citation type="submission" date="2023-05" db="EMBL/GenBank/DDBJ databases">
        <authorList>
            <person name="Smith C.H."/>
        </authorList>
    </citation>
    <scope>NUCLEOTIDE SEQUENCE</scope>
    <source>
        <strain evidence="1">CHS0354</strain>
        <tissue evidence="1">Mantle</tissue>
    </source>
</reference>
<name>A0AAE0RQ43_9BIVA</name>
<evidence type="ECO:0000313" key="2">
    <source>
        <dbReference type="Proteomes" id="UP001195483"/>
    </source>
</evidence>
<accession>A0AAE0RQ43</accession>
<sequence>MKEEDSQRHGREKEKKIMRAGKEAATINIGASIATTTNTNKTQQHLVMQLLKNRKGRQTIFTFTLFGQSLRR</sequence>
<proteinExistence type="predicted"/>
<reference evidence="1" key="1">
    <citation type="journal article" date="2021" name="Genome Biol. Evol.">
        <title>A High-Quality Reference Genome for a Parasitic Bivalve with Doubly Uniparental Inheritance (Bivalvia: Unionida).</title>
        <authorList>
            <person name="Smith C.H."/>
        </authorList>
    </citation>
    <scope>NUCLEOTIDE SEQUENCE</scope>
    <source>
        <strain evidence="1">CHS0354</strain>
    </source>
</reference>
<evidence type="ECO:0000313" key="1">
    <source>
        <dbReference type="EMBL" id="KAK3577549.1"/>
    </source>
</evidence>
<reference evidence="1" key="2">
    <citation type="journal article" date="2021" name="Genome Biol. Evol.">
        <title>Developing a high-quality reference genome for a parasitic bivalve with doubly uniparental inheritance (Bivalvia: Unionida).</title>
        <authorList>
            <person name="Smith C.H."/>
        </authorList>
    </citation>
    <scope>NUCLEOTIDE SEQUENCE</scope>
    <source>
        <strain evidence="1">CHS0354</strain>
        <tissue evidence="1">Mantle</tissue>
    </source>
</reference>
<gene>
    <name evidence="1" type="ORF">CHS0354_026516</name>
</gene>
<comment type="caution">
    <text evidence="1">The sequence shown here is derived from an EMBL/GenBank/DDBJ whole genome shotgun (WGS) entry which is preliminary data.</text>
</comment>